<sequence>MKDFEAAIVQAGFDVTDFSARQLLHLPGTKEVIPDIATVVVRRISTNIAIKYQCGMPSEWWKHFEADMKADKFGQPLI</sequence>
<dbReference type="EMBL" id="LR633966">
    <property type="protein sequence ID" value="VUX54969.1"/>
    <property type="molecule type" value="Genomic_DNA"/>
</dbReference>
<name>A0A7D9H7X4_9GAMM</name>
<accession>A0A7D9H7X4</accession>
<proteinExistence type="predicted"/>
<reference evidence="1" key="1">
    <citation type="submission" date="2019-07" db="EMBL/GenBank/DDBJ databases">
        <authorList>
            <person name="Weber M."/>
            <person name="Kostadinov I."/>
            <person name="Kostadinov D I."/>
        </authorList>
    </citation>
    <scope>NUCLEOTIDE SEQUENCE</scope>
    <source>
        <strain evidence="1">Gfbio:sag-sample-b02:053724c1-46a9-4a36-b237-ea2bf867836b</strain>
    </source>
</reference>
<evidence type="ECO:0000313" key="1">
    <source>
        <dbReference type="EMBL" id="VUX54969.1"/>
    </source>
</evidence>
<dbReference type="AlphaFoldDB" id="A0A7D9H7X4"/>
<protein>
    <submittedName>
        <fullName evidence="1">Uncharacterized protein</fullName>
    </submittedName>
</protein>
<organism evidence="1">
    <name type="scientific">uncultured Woeseiaceae bacterium</name>
    <dbReference type="NCBI Taxonomy" id="1983305"/>
    <lineage>
        <taxon>Bacteria</taxon>
        <taxon>Pseudomonadati</taxon>
        <taxon>Pseudomonadota</taxon>
        <taxon>Gammaproteobacteria</taxon>
        <taxon>Woeseiales</taxon>
        <taxon>Woeseiaceae</taxon>
        <taxon>environmental samples</taxon>
    </lineage>
</organism>
<gene>
    <name evidence="1" type="ORF">JTBB02_V1_60012</name>
</gene>